<feature type="transmembrane region" description="Helical" evidence="6">
    <location>
        <begin position="447"/>
        <end position="480"/>
    </location>
</feature>
<keyword evidence="9" id="KW-1185">Reference proteome</keyword>
<protein>
    <submittedName>
        <fullName evidence="8">Low-affinity phosphate transporter</fullName>
    </submittedName>
</protein>
<evidence type="ECO:0000259" key="7">
    <source>
        <dbReference type="Pfam" id="PF03600"/>
    </source>
</evidence>
<keyword evidence="3 6" id="KW-0812">Transmembrane</keyword>
<evidence type="ECO:0000256" key="1">
    <source>
        <dbReference type="ARBA" id="ARBA00004141"/>
    </source>
</evidence>
<feature type="domain" description="Citrate transporter-like" evidence="7">
    <location>
        <begin position="130"/>
        <end position="484"/>
    </location>
</feature>
<keyword evidence="5 6" id="KW-0472">Membrane</keyword>
<proteinExistence type="predicted"/>
<evidence type="ECO:0000256" key="4">
    <source>
        <dbReference type="ARBA" id="ARBA00022989"/>
    </source>
</evidence>
<evidence type="ECO:0000256" key="3">
    <source>
        <dbReference type="ARBA" id="ARBA00022692"/>
    </source>
</evidence>
<dbReference type="GO" id="GO:0005886">
    <property type="term" value="C:plasma membrane"/>
    <property type="evidence" value="ECO:0007669"/>
    <property type="project" value="TreeGrafter"/>
</dbReference>
<accession>A0AAD5TIB0</accession>
<evidence type="ECO:0000313" key="8">
    <source>
        <dbReference type="EMBL" id="KAJ3177306.1"/>
    </source>
</evidence>
<dbReference type="GO" id="GO:0005315">
    <property type="term" value="F:phosphate transmembrane transporter activity"/>
    <property type="evidence" value="ECO:0007669"/>
    <property type="project" value="TreeGrafter"/>
</dbReference>
<feature type="transmembrane region" description="Helical" evidence="6">
    <location>
        <begin position="408"/>
        <end position="426"/>
    </location>
</feature>
<feature type="transmembrane region" description="Helical" evidence="6">
    <location>
        <begin position="225"/>
        <end position="253"/>
    </location>
</feature>
<gene>
    <name evidence="8" type="primary">PHO91_1</name>
    <name evidence="8" type="ORF">HDU87_004558</name>
</gene>
<dbReference type="Pfam" id="PF03600">
    <property type="entry name" value="CitMHS"/>
    <property type="match status" value="1"/>
</dbReference>
<comment type="subcellular location">
    <subcellularLocation>
        <location evidence="1">Membrane</location>
        <topology evidence="1">Multi-pass membrane protein</topology>
    </subcellularLocation>
</comment>
<keyword evidence="4 6" id="KW-1133">Transmembrane helix</keyword>
<dbReference type="GO" id="GO:0006797">
    <property type="term" value="P:polyphosphate metabolic process"/>
    <property type="evidence" value="ECO:0007669"/>
    <property type="project" value="TreeGrafter"/>
</dbReference>
<dbReference type="Proteomes" id="UP001212152">
    <property type="component" value="Unassembled WGS sequence"/>
</dbReference>
<feature type="transmembrane region" description="Helical" evidence="6">
    <location>
        <begin position="308"/>
        <end position="331"/>
    </location>
</feature>
<feature type="transmembrane region" description="Helical" evidence="6">
    <location>
        <begin position="496"/>
        <end position="517"/>
    </location>
</feature>
<name>A0AAD5TIB0_9FUNG</name>
<dbReference type="PANTHER" id="PTHR10283:SF92">
    <property type="entry name" value="LOW-AFFINITY PHOSPHATE TRANSPORTER PHO91"/>
    <property type="match status" value="1"/>
</dbReference>
<evidence type="ECO:0000256" key="5">
    <source>
        <dbReference type="ARBA" id="ARBA00023136"/>
    </source>
</evidence>
<feature type="transmembrane region" description="Helical" evidence="6">
    <location>
        <begin position="351"/>
        <end position="370"/>
    </location>
</feature>
<evidence type="ECO:0000313" key="9">
    <source>
        <dbReference type="Proteomes" id="UP001212152"/>
    </source>
</evidence>
<evidence type="ECO:0000256" key="6">
    <source>
        <dbReference type="SAM" id="Phobius"/>
    </source>
</evidence>
<dbReference type="AlphaFoldDB" id="A0AAD5TIB0"/>
<feature type="transmembrane region" description="Helical" evidence="6">
    <location>
        <begin position="538"/>
        <end position="560"/>
    </location>
</feature>
<dbReference type="GO" id="GO:0006817">
    <property type="term" value="P:phosphate ion transport"/>
    <property type="evidence" value="ECO:0007669"/>
    <property type="project" value="TreeGrafter"/>
</dbReference>
<dbReference type="InterPro" id="IPR004680">
    <property type="entry name" value="Cit_transptr-like_dom"/>
</dbReference>
<feature type="transmembrane region" description="Helical" evidence="6">
    <location>
        <begin position="176"/>
        <end position="201"/>
    </location>
</feature>
<feature type="transmembrane region" description="Helical" evidence="6">
    <location>
        <begin position="377"/>
        <end position="396"/>
    </location>
</feature>
<dbReference type="EMBL" id="JADGJQ010000034">
    <property type="protein sequence ID" value="KAJ3177306.1"/>
    <property type="molecule type" value="Genomic_DNA"/>
</dbReference>
<dbReference type="PANTHER" id="PTHR10283">
    <property type="entry name" value="SOLUTE CARRIER FAMILY 13 MEMBER"/>
    <property type="match status" value="1"/>
</dbReference>
<evidence type="ECO:0000256" key="2">
    <source>
        <dbReference type="ARBA" id="ARBA00022448"/>
    </source>
</evidence>
<feature type="transmembrane region" description="Helical" evidence="6">
    <location>
        <begin position="93"/>
        <end position="111"/>
    </location>
</feature>
<organism evidence="8 9">
    <name type="scientific">Geranomyces variabilis</name>
    <dbReference type="NCBI Taxonomy" id="109894"/>
    <lineage>
        <taxon>Eukaryota</taxon>
        <taxon>Fungi</taxon>
        <taxon>Fungi incertae sedis</taxon>
        <taxon>Chytridiomycota</taxon>
        <taxon>Chytridiomycota incertae sedis</taxon>
        <taxon>Chytridiomycetes</taxon>
        <taxon>Spizellomycetales</taxon>
        <taxon>Powellomycetaceae</taxon>
        <taxon>Geranomyces</taxon>
    </lineage>
</organism>
<reference evidence="8" key="1">
    <citation type="submission" date="2020-05" db="EMBL/GenBank/DDBJ databases">
        <title>Phylogenomic resolution of chytrid fungi.</title>
        <authorList>
            <person name="Stajich J.E."/>
            <person name="Amses K."/>
            <person name="Simmons R."/>
            <person name="Seto K."/>
            <person name="Myers J."/>
            <person name="Bonds A."/>
            <person name="Quandt C.A."/>
            <person name="Barry K."/>
            <person name="Liu P."/>
            <person name="Grigoriev I."/>
            <person name="Longcore J.E."/>
            <person name="James T.Y."/>
        </authorList>
    </citation>
    <scope>NUCLEOTIDE SEQUENCE</scope>
    <source>
        <strain evidence="8">JEL0379</strain>
    </source>
</reference>
<dbReference type="CDD" id="cd01115">
    <property type="entry name" value="SLC13_permease"/>
    <property type="match status" value="1"/>
</dbReference>
<comment type="caution">
    <text evidence="8">The sequence shown here is derived from an EMBL/GenBank/DDBJ whole genome shotgun (WGS) entry which is preliminary data.</text>
</comment>
<feature type="transmembrane region" description="Helical" evidence="6">
    <location>
        <begin position="139"/>
        <end position="156"/>
    </location>
</feature>
<keyword evidence="2" id="KW-0813">Transport</keyword>
<sequence length="566" mass="59733">MLTNDTTTLRSVTATSSSTTLDDKKVNEIESGGLANVKVHEDYPTLAQGLPRPSALSKIDDGFGDDDDDVRSIIDQTRSWHDIAMGFRGNRSFWFALLTLTVCLAVYFSPVLEDKPAQHGCLVLLIAASMLWALEVFPLFITALLIPLLAVVLRTMRQDGADATDSSPRLSSPDAMILIFRLMGDGTVFLLLGGFTLAAALSKHRITTNLATWVLSKVGNDPNMVLLAIMNVATFSSLWISNVAAPVLCYTVLEPILATLETSDPAARALVLGVALASNIGGMGSPISSPQNAIAINTGNLGITWPQWFAVAIPVALICNTLVWLIIVYMYKPRSVTRRLPALPPIHGRTTVQQIWVIVVLCVTVLLWCFASNSHVAGVFGGTGAIGLLPVILLFGTGMLDKNDFNGFMWNVIVLAMGGIALGKACQSSGLLKTIGEGIQHAMQGRGVWAVASVFGVIVLVFATFVSHSVAAAVFCPVVAAIGGDATTPGIGHTKLLVMLVALVASGAMGLPISGFPNLMATALEDPTGKPYIGQRDFIRTGVPCSIVALAVILTVGFGLEGAVGL</sequence>